<dbReference type="GO" id="GO:0046872">
    <property type="term" value="F:metal ion binding"/>
    <property type="evidence" value="ECO:0007669"/>
    <property type="project" value="UniProtKB-KW"/>
</dbReference>
<dbReference type="PANTHER" id="PTHR33542">
    <property type="entry name" value="SIROHYDROCHLORIN FERROCHELATASE, CHLOROPLASTIC"/>
    <property type="match status" value="1"/>
</dbReference>
<evidence type="ECO:0000313" key="4">
    <source>
        <dbReference type="Proteomes" id="UP000005801"/>
    </source>
</evidence>
<dbReference type="Proteomes" id="UP000005801">
    <property type="component" value="Unassembled WGS sequence"/>
</dbReference>
<keyword evidence="2" id="KW-0456">Lyase</keyword>
<comment type="caution">
    <text evidence="3">The sequence shown here is derived from an EMBL/GenBank/DDBJ whole genome shotgun (WGS) entry which is preliminary data.</text>
</comment>
<evidence type="ECO:0000313" key="3">
    <source>
        <dbReference type="EMBL" id="EDM79266.1"/>
    </source>
</evidence>
<dbReference type="AlphaFoldDB" id="A6G4F4"/>
<dbReference type="STRING" id="391625.PPSIR1_03978"/>
<evidence type="ECO:0000256" key="1">
    <source>
        <dbReference type="ARBA" id="ARBA00022723"/>
    </source>
</evidence>
<gene>
    <name evidence="3" type="ORF">PPSIR1_03978</name>
</gene>
<dbReference type="Pfam" id="PF01903">
    <property type="entry name" value="CbiX"/>
    <property type="match status" value="1"/>
</dbReference>
<dbReference type="CDD" id="cd03416">
    <property type="entry name" value="CbiX_SirB_N"/>
    <property type="match status" value="1"/>
</dbReference>
<dbReference type="SUPFAM" id="SSF53800">
    <property type="entry name" value="Chelatase"/>
    <property type="match status" value="1"/>
</dbReference>
<proteinExistence type="predicted"/>
<dbReference type="RefSeq" id="WP_006971603.1">
    <property type="nucleotide sequence ID" value="NZ_ABCS01000021.1"/>
</dbReference>
<dbReference type="PANTHER" id="PTHR33542:SF3">
    <property type="entry name" value="SIROHYDROCHLORIN FERROCHELATASE, CHLOROPLASTIC"/>
    <property type="match status" value="1"/>
</dbReference>
<dbReference type="EMBL" id="ABCS01000021">
    <property type="protein sequence ID" value="EDM79266.1"/>
    <property type="molecule type" value="Genomic_DNA"/>
</dbReference>
<accession>A6G4F4</accession>
<organism evidence="3 4">
    <name type="scientific">Plesiocystis pacifica SIR-1</name>
    <dbReference type="NCBI Taxonomy" id="391625"/>
    <lineage>
        <taxon>Bacteria</taxon>
        <taxon>Pseudomonadati</taxon>
        <taxon>Myxococcota</taxon>
        <taxon>Polyangia</taxon>
        <taxon>Nannocystales</taxon>
        <taxon>Nannocystaceae</taxon>
        <taxon>Plesiocystis</taxon>
    </lineage>
</organism>
<protein>
    <submittedName>
        <fullName evidence="3">Cobalamin (Vitamin B12) biosynthesis CbiX protein</fullName>
    </submittedName>
</protein>
<dbReference type="OrthoDB" id="9797895at2"/>
<sequence length="128" mass="13361">MTDPADAPAGLALVAHGSPDPDWRRPLEALATQLAERLGCERVALAYLAHEPHLDDAIATLAEAGSTRVRVIAALLSPGGKHVKRDIPATVEAAQARFPALRIELAPGALGDDPRVIEALAAAALDRL</sequence>
<keyword evidence="1" id="KW-0479">Metal-binding</keyword>
<evidence type="ECO:0000256" key="2">
    <source>
        <dbReference type="ARBA" id="ARBA00023239"/>
    </source>
</evidence>
<name>A6G4F4_9BACT</name>
<reference evidence="3 4" key="1">
    <citation type="submission" date="2007-06" db="EMBL/GenBank/DDBJ databases">
        <authorList>
            <person name="Shimkets L."/>
            <person name="Ferriera S."/>
            <person name="Johnson J."/>
            <person name="Kravitz S."/>
            <person name="Beeson K."/>
            <person name="Sutton G."/>
            <person name="Rogers Y.-H."/>
            <person name="Friedman R."/>
            <person name="Frazier M."/>
            <person name="Venter J.C."/>
        </authorList>
    </citation>
    <scope>NUCLEOTIDE SEQUENCE [LARGE SCALE GENOMIC DNA]</scope>
    <source>
        <strain evidence="3 4">SIR-1</strain>
    </source>
</reference>
<dbReference type="eggNOG" id="COG2138">
    <property type="taxonomic scope" value="Bacteria"/>
</dbReference>
<dbReference type="GO" id="GO:0016829">
    <property type="term" value="F:lyase activity"/>
    <property type="evidence" value="ECO:0007669"/>
    <property type="project" value="UniProtKB-KW"/>
</dbReference>
<dbReference type="InterPro" id="IPR050963">
    <property type="entry name" value="Sirohydro_Cobaltochel/CbiX"/>
</dbReference>
<dbReference type="InterPro" id="IPR002762">
    <property type="entry name" value="CbiX-like"/>
</dbReference>
<keyword evidence="4" id="KW-1185">Reference proteome</keyword>
<dbReference type="Gene3D" id="3.40.50.1400">
    <property type="match status" value="1"/>
</dbReference>